<organism evidence="2 3">
    <name type="scientific">Lepidopterella palustris CBS 459.81</name>
    <dbReference type="NCBI Taxonomy" id="1314670"/>
    <lineage>
        <taxon>Eukaryota</taxon>
        <taxon>Fungi</taxon>
        <taxon>Dikarya</taxon>
        <taxon>Ascomycota</taxon>
        <taxon>Pezizomycotina</taxon>
        <taxon>Dothideomycetes</taxon>
        <taxon>Pleosporomycetidae</taxon>
        <taxon>Mytilinidiales</taxon>
        <taxon>Argynnaceae</taxon>
        <taxon>Lepidopterella</taxon>
    </lineage>
</organism>
<dbReference type="OrthoDB" id="3941180at2759"/>
<feature type="compositionally biased region" description="Basic and acidic residues" evidence="1">
    <location>
        <begin position="1"/>
        <end position="27"/>
    </location>
</feature>
<feature type="region of interest" description="Disordered" evidence="1">
    <location>
        <begin position="1"/>
        <end position="90"/>
    </location>
</feature>
<evidence type="ECO:0000313" key="2">
    <source>
        <dbReference type="EMBL" id="OCK76585.1"/>
    </source>
</evidence>
<name>A0A8E2E3C4_9PEZI</name>
<feature type="compositionally biased region" description="Basic residues" evidence="1">
    <location>
        <begin position="430"/>
        <end position="441"/>
    </location>
</feature>
<dbReference type="AlphaFoldDB" id="A0A8E2E3C4"/>
<gene>
    <name evidence="2" type="ORF">K432DRAFT_408037</name>
</gene>
<accession>A0A8E2E3C4</accession>
<evidence type="ECO:0000256" key="1">
    <source>
        <dbReference type="SAM" id="MobiDB-lite"/>
    </source>
</evidence>
<protein>
    <submittedName>
        <fullName evidence="2">Uncharacterized protein</fullName>
    </submittedName>
</protein>
<feature type="compositionally biased region" description="Basic and acidic residues" evidence="1">
    <location>
        <begin position="69"/>
        <end position="78"/>
    </location>
</feature>
<sequence>MADRSQDNDYHESFHRSRPYDEEDRHMKPPRSPDFYSPRSSESQGRQYLSPDDFSSYGRQRSRSSADLFEERIPESYPRRNPARRSADFGQYRQQSKELYMLRARCQDCTSIMAKISSVCLPKAKKEQDSSVGVTFSKIMDKIDAIDFRLREWAMETGIDSVHDFDDDFKDTSKKVIDNLNRLASTLKKLCTLCSKATPTELAKQEDTRSLDSADEISDNEGRNYLTVLVPISTEIQQLLSSIDTQMQTLSLLSEPLQYSATKNIFRETVGGIVAASERYCGSKDALKRYSVDEKLFGSEAIRAAQDLEAKMELDARMEKIKFAESSTKPYLGRGRKTERQEKFIGDLSPHIPTYVKVKREYVSSETLKYYDIPWEVDSRNPEYIIILREMDESETDILFEHTRRLRQTEQVSDGRPAPEERQLYAFVRKQPRRHASRKGRDKIIESGPTKFTSQ</sequence>
<feature type="region of interest" description="Disordered" evidence="1">
    <location>
        <begin position="427"/>
        <end position="455"/>
    </location>
</feature>
<dbReference type="EMBL" id="KV745197">
    <property type="protein sequence ID" value="OCK76585.1"/>
    <property type="molecule type" value="Genomic_DNA"/>
</dbReference>
<evidence type="ECO:0000313" key="3">
    <source>
        <dbReference type="Proteomes" id="UP000250266"/>
    </source>
</evidence>
<reference evidence="2 3" key="1">
    <citation type="journal article" date="2016" name="Nat. Commun.">
        <title>Ectomycorrhizal ecology is imprinted in the genome of the dominant symbiotic fungus Cenococcum geophilum.</title>
        <authorList>
            <consortium name="DOE Joint Genome Institute"/>
            <person name="Peter M."/>
            <person name="Kohler A."/>
            <person name="Ohm R.A."/>
            <person name="Kuo A."/>
            <person name="Krutzmann J."/>
            <person name="Morin E."/>
            <person name="Arend M."/>
            <person name="Barry K.W."/>
            <person name="Binder M."/>
            <person name="Choi C."/>
            <person name="Clum A."/>
            <person name="Copeland A."/>
            <person name="Grisel N."/>
            <person name="Haridas S."/>
            <person name="Kipfer T."/>
            <person name="LaButti K."/>
            <person name="Lindquist E."/>
            <person name="Lipzen A."/>
            <person name="Maire R."/>
            <person name="Meier B."/>
            <person name="Mihaltcheva S."/>
            <person name="Molinier V."/>
            <person name="Murat C."/>
            <person name="Poggeler S."/>
            <person name="Quandt C.A."/>
            <person name="Sperisen C."/>
            <person name="Tritt A."/>
            <person name="Tisserant E."/>
            <person name="Crous P.W."/>
            <person name="Henrissat B."/>
            <person name="Nehls U."/>
            <person name="Egli S."/>
            <person name="Spatafora J.W."/>
            <person name="Grigoriev I.V."/>
            <person name="Martin F.M."/>
        </authorList>
    </citation>
    <scope>NUCLEOTIDE SEQUENCE [LARGE SCALE GENOMIC DNA]</scope>
    <source>
        <strain evidence="2 3">CBS 459.81</strain>
    </source>
</reference>
<proteinExistence type="predicted"/>
<feature type="compositionally biased region" description="Polar residues" evidence="1">
    <location>
        <begin position="38"/>
        <end position="47"/>
    </location>
</feature>
<keyword evidence="3" id="KW-1185">Reference proteome</keyword>
<dbReference type="Proteomes" id="UP000250266">
    <property type="component" value="Unassembled WGS sequence"/>
</dbReference>